<dbReference type="InterPro" id="IPR039131">
    <property type="entry name" value="NDUFAF1"/>
</dbReference>
<dbReference type="InterPro" id="IPR007263">
    <property type="entry name" value="DCC1-like"/>
</dbReference>
<dbReference type="EMBL" id="JASCQO010000056">
    <property type="protein sequence ID" value="MDI5936484.1"/>
    <property type="molecule type" value="Genomic_DNA"/>
</dbReference>
<dbReference type="PANTHER" id="PTHR13194:SF19">
    <property type="entry name" value="NAD(P)-BINDING ROSSMANN-FOLD SUPERFAMILY PROTEIN"/>
    <property type="match status" value="1"/>
</dbReference>
<dbReference type="RefSeq" id="WP_282723902.1">
    <property type="nucleotide sequence ID" value="NZ_JASCQO010000056.1"/>
</dbReference>
<evidence type="ECO:0000313" key="3">
    <source>
        <dbReference type="EMBL" id="MDI5936484.1"/>
    </source>
</evidence>
<comment type="similarity">
    <text evidence="1">Belongs to the CIA30 family.</text>
</comment>
<dbReference type="Pfam" id="PF08547">
    <property type="entry name" value="CIA30"/>
    <property type="match status" value="1"/>
</dbReference>
<evidence type="ECO:0000313" key="4">
    <source>
        <dbReference type="Proteomes" id="UP001244242"/>
    </source>
</evidence>
<protein>
    <submittedName>
        <fullName evidence="3">CIA30 family protein</fullName>
    </submittedName>
</protein>
<dbReference type="InterPro" id="IPR013857">
    <property type="entry name" value="NADH-UbQ_OxRdtase-assoc_prot30"/>
</dbReference>
<dbReference type="Pfam" id="PF04134">
    <property type="entry name" value="DCC1-like"/>
    <property type="match status" value="1"/>
</dbReference>
<evidence type="ECO:0000259" key="2">
    <source>
        <dbReference type="Pfam" id="PF08547"/>
    </source>
</evidence>
<keyword evidence="4" id="KW-1185">Reference proteome</keyword>
<reference evidence="3 4" key="1">
    <citation type="submission" date="2023-04" db="EMBL/GenBank/DDBJ databases">
        <title>Halomonas strains isolated from rhizosphere soil.</title>
        <authorList>
            <person name="Xu L."/>
            <person name="Sun J.-Q."/>
        </authorList>
    </citation>
    <scope>NUCLEOTIDE SEQUENCE [LARGE SCALE GENOMIC DNA]</scope>
    <source>
        <strain evidence="3 4">LN1S58</strain>
    </source>
</reference>
<proteinExistence type="inferred from homology"/>
<comment type="caution">
    <text evidence="3">The sequence shown here is derived from an EMBL/GenBank/DDBJ whole genome shotgun (WGS) entry which is preliminary data.</text>
</comment>
<sequence>MPTLIDFHTAEEAARWHPVTDGVMGGVSHGAMHAEPANSVFSGALSLSNGGGFASLRREPHSFRLADYPGLCLEACGDGRRYQLRLYSKQLIDGAAYRAVFQPPAGEWQRIALPWNAFEPVFRGRLLEDAPPLAPGDIQQIGLLIADRRDGPFRLALSRLETLGKESATGPSQESRLRLVYDGECPICRRYVRWQRIRKEVGELELIDARQDSEARQELTALGIDLDQGFALQIGKRWYHGSEALHRLTLLGTRSGVFNRLMYRLFASPGRTARIYPLLRACRNGLLRVLGKPRIGTTRQW</sequence>
<accession>A0ABT6VSG2</accession>
<dbReference type="PANTHER" id="PTHR13194">
    <property type="entry name" value="COMPLEX I INTERMEDIATE-ASSOCIATED PROTEIN 30"/>
    <property type="match status" value="1"/>
</dbReference>
<evidence type="ECO:0000256" key="1">
    <source>
        <dbReference type="ARBA" id="ARBA00007884"/>
    </source>
</evidence>
<dbReference type="Proteomes" id="UP001244242">
    <property type="component" value="Unassembled WGS sequence"/>
</dbReference>
<feature type="domain" description="NADH:ubiquinone oxidoreductase intermediate-associated protein 30" evidence="2">
    <location>
        <begin position="5"/>
        <end position="156"/>
    </location>
</feature>
<organism evidence="3 4">
    <name type="scientific">Halomonas kalidii</name>
    <dbReference type="NCBI Taxonomy" id="3043293"/>
    <lineage>
        <taxon>Bacteria</taxon>
        <taxon>Pseudomonadati</taxon>
        <taxon>Pseudomonadota</taxon>
        <taxon>Gammaproteobacteria</taxon>
        <taxon>Oceanospirillales</taxon>
        <taxon>Halomonadaceae</taxon>
        <taxon>Halomonas</taxon>
    </lineage>
</organism>
<dbReference type="InterPro" id="IPR008979">
    <property type="entry name" value="Galactose-bd-like_sf"/>
</dbReference>
<name>A0ABT6VSG2_9GAMM</name>
<dbReference type="SUPFAM" id="SSF49785">
    <property type="entry name" value="Galactose-binding domain-like"/>
    <property type="match status" value="1"/>
</dbReference>
<gene>
    <name evidence="3" type="ORF">QLQ84_22080</name>
</gene>